<dbReference type="Gene3D" id="3.30.470.30">
    <property type="entry name" value="DNA ligase/mRNA capping enzyme"/>
    <property type="match status" value="2"/>
</dbReference>
<proteinExistence type="predicted"/>
<evidence type="ECO:0000259" key="2">
    <source>
        <dbReference type="Pfam" id="PF16542"/>
    </source>
</evidence>
<organism evidence="3 4">
    <name type="scientific">Glutamicibacter uratoxydans</name>
    <name type="common">Arthrobacter uratoxydans</name>
    <dbReference type="NCBI Taxonomy" id="43667"/>
    <lineage>
        <taxon>Bacteria</taxon>
        <taxon>Bacillati</taxon>
        <taxon>Actinomycetota</taxon>
        <taxon>Actinomycetes</taxon>
        <taxon>Micrococcales</taxon>
        <taxon>Micrococcaceae</taxon>
        <taxon>Glutamicibacter</taxon>
    </lineage>
</organism>
<keyword evidence="3" id="KW-0418">Kinase</keyword>
<dbReference type="OrthoDB" id="9807890at2"/>
<keyword evidence="3" id="KW-0808">Transferase</keyword>
<dbReference type="InterPro" id="IPR032380">
    <property type="entry name" value="PNKP_ligase_dom"/>
</dbReference>
<reference evidence="3 4" key="1">
    <citation type="submission" date="2019-06" db="EMBL/GenBank/DDBJ databases">
        <title>Whole genome shotgun sequence of Glutamicibacter uratoxydans NBRC 15515.</title>
        <authorList>
            <person name="Hosoyama A."/>
            <person name="Uohara A."/>
            <person name="Ohji S."/>
            <person name="Ichikawa N."/>
        </authorList>
    </citation>
    <scope>NUCLEOTIDE SEQUENCE [LARGE SCALE GENOMIC DNA]</scope>
    <source>
        <strain evidence="3 4">NBRC 15515</strain>
    </source>
</reference>
<dbReference type="NCBIfam" id="TIGR04075">
    <property type="entry name" value="bacter_Pnkp"/>
    <property type="match status" value="1"/>
</dbReference>
<dbReference type="RefSeq" id="WP_141364809.1">
    <property type="nucleotide sequence ID" value="NZ_BAAAJL010000013.1"/>
</dbReference>
<name>A0A4Y4DNU5_GLUUR</name>
<dbReference type="InterPro" id="IPR006186">
    <property type="entry name" value="Ser/Thr-sp_prot-phosphatase"/>
</dbReference>
<dbReference type="PANTHER" id="PTHR42850">
    <property type="entry name" value="METALLOPHOSPHOESTERASE"/>
    <property type="match status" value="1"/>
</dbReference>
<dbReference type="EMBL" id="BJNY01000011">
    <property type="protein sequence ID" value="GED06596.1"/>
    <property type="molecule type" value="Genomic_DNA"/>
</dbReference>
<comment type="caution">
    <text evidence="3">The sequence shown here is derived from an EMBL/GenBank/DDBJ whole genome shotgun (WGS) entry which is preliminary data.</text>
</comment>
<evidence type="ECO:0000259" key="1">
    <source>
        <dbReference type="Pfam" id="PF00149"/>
    </source>
</evidence>
<dbReference type="Gene3D" id="3.40.50.300">
    <property type="entry name" value="P-loop containing nucleotide triphosphate hydrolases"/>
    <property type="match status" value="1"/>
</dbReference>
<dbReference type="AlphaFoldDB" id="A0A4Y4DNU5"/>
<dbReference type="GO" id="GO:0016301">
    <property type="term" value="F:kinase activity"/>
    <property type="evidence" value="ECO:0007669"/>
    <property type="project" value="UniProtKB-KW"/>
</dbReference>
<dbReference type="InterPro" id="IPR027417">
    <property type="entry name" value="P-loop_NTPase"/>
</dbReference>
<dbReference type="PRINTS" id="PR00114">
    <property type="entry name" value="STPHPHTASE"/>
</dbReference>
<evidence type="ECO:0000313" key="4">
    <source>
        <dbReference type="Proteomes" id="UP000316612"/>
    </source>
</evidence>
<dbReference type="InterPro" id="IPR050126">
    <property type="entry name" value="Ap4A_hydrolase"/>
</dbReference>
<dbReference type="GO" id="GO:0016791">
    <property type="term" value="F:phosphatase activity"/>
    <property type="evidence" value="ECO:0007669"/>
    <property type="project" value="TreeGrafter"/>
</dbReference>
<dbReference type="CDD" id="cd07423">
    <property type="entry name" value="MPP_Prp_like"/>
    <property type="match status" value="1"/>
</dbReference>
<dbReference type="SUPFAM" id="SSF52540">
    <property type="entry name" value="P-loop containing nucleoside triphosphate hydrolases"/>
    <property type="match status" value="1"/>
</dbReference>
<evidence type="ECO:0000313" key="3">
    <source>
        <dbReference type="EMBL" id="GED06596.1"/>
    </source>
</evidence>
<feature type="domain" description="Calcineurin-like phosphoesterase" evidence="1">
    <location>
        <begin position="182"/>
        <end position="376"/>
    </location>
</feature>
<dbReference type="SUPFAM" id="SSF56091">
    <property type="entry name" value="DNA ligase/mRNA capping enzyme, catalytic domain"/>
    <property type="match status" value="1"/>
</dbReference>
<dbReference type="InterPro" id="IPR029052">
    <property type="entry name" value="Metallo-depent_PP-like"/>
</dbReference>
<feature type="domain" description="Polynucleotide kinase-phosphatase ligase" evidence="2">
    <location>
        <begin position="467"/>
        <end position="835"/>
    </location>
</feature>
<dbReference type="Pfam" id="PF13671">
    <property type="entry name" value="AAA_33"/>
    <property type="match status" value="1"/>
</dbReference>
<dbReference type="Gene3D" id="3.60.21.10">
    <property type="match status" value="1"/>
</dbReference>
<dbReference type="Pfam" id="PF16542">
    <property type="entry name" value="PNKP_ligase"/>
    <property type="match status" value="1"/>
</dbReference>
<dbReference type="GO" id="GO:0005737">
    <property type="term" value="C:cytoplasm"/>
    <property type="evidence" value="ECO:0007669"/>
    <property type="project" value="TreeGrafter"/>
</dbReference>
<protein>
    <submittedName>
        <fullName evidence="3">Polynucleotide kinase-phosphatase</fullName>
    </submittedName>
</protein>
<dbReference type="InterPro" id="IPR004843">
    <property type="entry name" value="Calcineurin-like_PHP"/>
</dbReference>
<dbReference type="Proteomes" id="UP000316612">
    <property type="component" value="Unassembled WGS sequence"/>
</dbReference>
<sequence length="840" mass="93329">MSELQLPEVGLVLLVGASGSGKSSFAARHFEAFEVLSSDYFRGLVGNDETDQSVSKAAFEALEFVAGKRLEAGLLTVVDATNVQQSARQSLIEVARKHDVLVSAIVLDVPIRLCFERNEQRGRRRVPPGAIERQHKELKRSLKSMRREGFARIHVLDTEEQIAQASILRHKLLNDFRDQTGPFDVIGDVHGCLDELVMLLEKLGYRFEYDAEKNPANAVHPQGRRAVFVGDLVDRGPDSVGVLRLVMGMVRSGAALAVSGNHEDKLVRALRGRNVNLTHGLDQTMDQIQQAGAQLKRDITDFCASLISHLVLDEGKLVIAHAGLIEKYQGRASKRVRAFALYGQVTGEVDEFGLPVRYPWAKDYRGSAAVLFGHTPMTEVAWINNTACLDTGCVFGGQLSAMRYPEREVVAVDALQQYAEPGRPLESPFGPQRESGVLSMEDVTGPLRLKTSSMGTVKISAEQAAGALETMSRFATDPRWLRYLPPTMSPAESSQRPGYLEHPDEALAYYKKQGVSKVICEQKHMGSRAVMLLARNPERFDAPEGWLGTLHTRTGREFLDHGAERELLAQAHRAVDACGLWQELDTDWLILDGELLPWSLKAESLIKDSYASVGASSVAATQATVQVLEQAAGAGLEVSALLASVQEQHRNARAFRDSYRRYVGDKEQLRFAAFQVLAAQEKTFESKDHGWHMGIAQRLAEAAPKLFIQTEWTSVELDSEEQVQAAVDWWEQLTQAGGEGMVVKPWGNLQRGAKGWIQPGIKVRGREYLRIIYGPDYLEPQNLKRLRQRATDKKRARAIHEYILGLEALRLSAQGEPLWKIHQMVFGVLALESEPIDPRL</sequence>
<dbReference type="SUPFAM" id="SSF56300">
    <property type="entry name" value="Metallo-dependent phosphatases"/>
    <property type="match status" value="1"/>
</dbReference>
<dbReference type="InterPro" id="IPR024028">
    <property type="entry name" value="PNKP_bac"/>
</dbReference>
<dbReference type="InterPro" id="IPR041780">
    <property type="entry name" value="MPP_PrpE-like"/>
</dbReference>
<dbReference type="PANTHER" id="PTHR42850:SF7">
    <property type="entry name" value="BIS(5'-NUCLEOSYL)-TETRAPHOSPHATASE PRPE [ASYMMETRICAL]"/>
    <property type="match status" value="1"/>
</dbReference>
<dbReference type="Pfam" id="PF00149">
    <property type="entry name" value="Metallophos"/>
    <property type="match status" value="1"/>
</dbReference>
<accession>A0A4Y4DNU5</accession>
<keyword evidence="4" id="KW-1185">Reference proteome</keyword>
<gene>
    <name evidence="3" type="ORF">AUR04nite_21280</name>
</gene>